<dbReference type="AlphaFoldDB" id="A0A6C0DZP5"/>
<reference evidence="1" key="1">
    <citation type="journal article" date="2020" name="Nature">
        <title>Giant virus diversity and host interactions through global metagenomics.</title>
        <authorList>
            <person name="Schulz F."/>
            <person name="Roux S."/>
            <person name="Paez-Espino D."/>
            <person name="Jungbluth S."/>
            <person name="Walsh D.A."/>
            <person name="Denef V.J."/>
            <person name="McMahon K.D."/>
            <person name="Konstantinidis K.T."/>
            <person name="Eloe-Fadrosh E.A."/>
            <person name="Kyrpides N.C."/>
            <person name="Woyke T."/>
        </authorList>
    </citation>
    <scope>NUCLEOTIDE SEQUENCE</scope>
    <source>
        <strain evidence="1">GVMAG-M-3300023179-107</strain>
    </source>
</reference>
<accession>A0A6C0DZP5</accession>
<evidence type="ECO:0000313" key="1">
    <source>
        <dbReference type="EMBL" id="QHT22264.1"/>
    </source>
</evidence>
<sequence>MDTKKCNSCGIEKHKTEDFPKNGRIYRAICKKCHSAKQIERYNQNRKVHLEKNYEENRIQILEAGKQYRKENRDAEQKTEYYSANRDEILQKSKTKDYKEKRNKYLRDRRKNDKFFAMISSYRCRLHEVLHKQKKNSYISYLRCKREQFLDWLEFQFDDKFVWETYGKTWVIDHVIPNDFFNLDDEKHVERCFAWYNLRPCDTKENMNKSNTIILDVVESHQNVINNFTKINNWYQADVEIYQWLREQLGYGKNPSVLGNPQPSS</sequence>
<dbReference type="EMBL" id="MN739708">
    <property type="protein sequence ID" value="QHT22264.1"/>
    <property type="molecule type" value="Genomic_DNA"/>
</dbReference>
<protein>
    <submittedName>
        <fullName evidence="1">Uncharacterized protein</fullName>
    </submittedName>
</protein>
<proteinExistence type="predicted"/>
<organism evidence="1">
    <name type="scientific">viral metagenome</name>
    <dbReference type="NCBI Taxonomy" id="1070528"/>
    <lineage>
        <taxon>unclassified sequences</taxon>
        <taxon>metagenomes</taxon>
        <taxon>organismal metagenomes</taxon>
    </lineage>
</organism>
<name>A0A6C0DZP5_9ZZZZ</name>